<dbReference type="PANTHER" id="PTHR34512">
    <property type="entry name" value="CELL SURFACE PROTEIN"/>
    <property type="match status" value="1"/>
</dbReference>
<feature type="compositionally biased region" description="Low complexity" evidence="1">
    <location>
        <begin position="490"/>
        <end position="499"/>
    </location>
</feature>
<feature type="chain" id="PRO_5040794590" evidence="2">
    <location>
        <begin position="25"/>
        <end position="520"/>
    </location>
</feature>
<protein>
    <submittedName>
        <fullName evidence="4">PQQ-binding-like beta-propeller repeat protein</fullName>
    </submittedName>
</protein>
<dbReference type="Proteomes" id="UP001139103">
    <property type="component" value="Unassembled WGS sequence"/>
</dbReference>
<dbReference type="InterPro" id="IPR011047">
    <property type="entry name" value="Quinoprotein_ADH-like_sf"/>
</dbReference>
<dbReference type="InterPro" id="IPR015943">
    <property type="entry name" value="WD40/YVTN_repeat-like_dom_sf"/>
</dbReference>
<dbReference type="RefSeq" id="WP_230220897.1">
    <property type="nucleotide sequence ID" value="NZ_JAJKFT010000010.1"/>
</dbReference>
<feature type="domain" description="Pyrrolo-quinoline quinone repeat" evidence="3">
    <location>
        <begin position="295"/>
        <end position="397"/>
    </location>
</feature>
<comment type="caution">
    <text evidence="4">The sequence shown here is derived from an EMBL/GenBank/DDBJ whole genome shotgun (WGS) entry which is preliminary data.</text>
</comment>
<dbReference type="InterPro" id="IPR002372">
    <property type="entry name" value="PQQ_rpt_dom"/>
</dbReference>
<organism evidence="4 5">
    <name type="scientific">Blastopirellula sediminis</name>
    <dbReference type="NCBI Taxonomy" id="2894196"/>
    <lineage>
        <taxon>Bacteria</taxon>
        <taxon>Pseudomonadati</taxon>
        <taxon>Planctomycetota</taxon>
        <taxon>Planctomycetia</taxon>
        <taxon>Pirellulales</taxon>
        <taxon>Pirellulaceae</taxon>
        <taxon>Blastopirellula</taxon>
    </lineage>
</organism>
<keyword evidence="5" id="KW-1185">Reference proteome</keyword>
<dbReference type="Pfam" id="PF13360">
    <property type="entry name" value="PQQ_2"/>
    <property type="match status" value="2"/>
</dbReference>
<name>A0A9X1SHE1_9BACT</name>
<dbReference type="PANTHER" id="PTHR34512:SF30">
    <property type="entry name" value="OUTER MEMBRANE PROTEIN ASSEMBLY FACTOR BAMB"/>
    <property type="match status" value="1"/>
</dbReference>
<dbReference type="AlphaFoldDB" id="A0A9X1SHE1"/>
<dbReference type="SUPFAM" id="SSF50998">
    <property type="entry name" value="Quinoprotein alcohol dehydrogenase-like"/>
    <property type="match status" value="1"/>
</dbReference>
<proteinExistence type="predicted"/>
<dbReference type="EMBL" id="JAJKFT010000010">
    <property type="protein sequence ID" value="MCC9630072.1"/>
    <property type="molecule type" value="Genomic_DNA"/>
</dbReference>
<feature type="signal peptide" evidence="2">
    <location>
        <begin position="1"/>
        <end position="24"/>
    </location>
</feature>
<reference evidence="4" key="1">
    <citation type="submission" date="2021-11" db="EMBL/GenBank/DDBJ databases">
        <title>Genome sequence.</title>
        <authorList>
            <person name="Sun Q."/>
        </authorList>
    </citation>
    <scope>NUCLEOTIDE SEQUENCE</scope>
    <source>
        <strain evidence="4">JC732</strain>
    </source>
</reference>
<accession>A0A9X1SHE1</accession>
<dbReference type="InterPro" id="IPR018391">
    <property type="entry name" value="PQQ_b-propeller_rpt"/>
</dbReference>
<dbReference type="Gene3D" id="2.130.10.10">
    <property type="entry name" value="YVTN repeat-like/Quinoprotein amine dehydrogenase"/>
    <property type="match status" value="1"/>
</dbReference>
<dbReference type="SMART" id="SM00564">
    <property type="entry name" value="PQQ"/>
    <property type="match status" value="4"/>
</dbReference>
<feature type="compositionally biased region" description="Gly residues" evidence="1">
    <location>
        <begin position="500"/>
        <end position="509"/>
    </location>
</feature>
<evidence type="ECO:0000256" key="2">
    <source>
        <dbReference type="SAM" id="SignalP"/>
    </source>
</evidence>
<feature type="compositionally biased region" description="Basic and acidic residues" evidence="1">
    <location>
        <begin position="450"/>
        <end position="466"/>
    </location>
</feature>
<feature type="domain" description="Pyrrolo-quinoline quinone repeat" evidence="3">
    <location>
        <begin position="125"/>
        <end position="204"/>
    </location>
</feature>
<feature type="region of interest" description="Disordered" evidence="1">
    <location>
        <begin position="433"/>
        <end position="520"/>
    </location>
</feature>
<sequence>MTLRFSRNIAVLLLMLTISSAALAQGRAVLDDARLQQLGLQKTWSTQLPIGAQGAKLSSLSQAISPDDMQTIFEVVYQGRSTMFSSRDLNPFGKPLGDEGAKAKADQFIARLDQTKEKPELIEHHVPQVLFLAQSTSGVLTALDGQTGRKLWSQLPGQPFYPSQKASADAKYVATVNGLTLYVLHRENGELYWKRNLSSAPTTGAVIGEGHIYAPLMNGIVEIFDLNDATKPVGRFQSYGQIFANPTITEATVMWPTNRGFVYAGNSFDDKFRYRIEATGEVIASTTHLAPSLNFFATTSGYVYCIYQRDGRIEWRRSFGEPIIDSVPAIDKTAFIILQRGGMHAVDAYTGEEKWYVPGVRQFLSASSEYIYVLDNNQRLLKLELATGALMGQLSVREFNYFYSNLETDRIILGTLSGVLYVLQETGKEFPAVHIPMKTGEEEAAQPEDEEKKPEKPMEETTKPADSDPFGGGADPFGGGNPFGGGAGGNNDSNDAGGSDPFGGGGSNPFGGAMDNPFGN</sequence>
<evidence type="ECO:0000313" key="4">
    <source>
        <dbReference type="EMBL" id="MCC9630072.1"/>
    </source>
</evidence>
<evidence type="ECO:0000259" key="3">
    <source>
        <dbReference type="Pfam" id="PF13360"/>
    </source>
</evidence>
<gene>
    <name evidence="4" type="ORF">LOC68_16895</name>
</gene>
<keyword evidence="2" id="KW-0732">Signal</keyword>
<evidence type="ECO:0000313" key="5">
    <source>
        <dbReference type="Proteomes" id="UP001139103"/>
    </source>
</evidence>
<feature type="compositionally biased region" description="Gly residues" evidence="1">
    <location>
        <begin position="470"/>
        <end position="489"/>
    </location>
</feature>
<evidence type="ECO:0000256" key="1">
    <source>
        <dbReference type="SAM" id="MobiDB-lite"/>
    </source>
</evidence>